<dbReference type="Pfam" id="PF07847">
    <property type="entry name" value="PCO_ADO"/>
    <property type="match status" value="1"/>
</dbReference>
<dbReference type="KEGG" id="zju:107420750"/>
<keyword evidence="4" id="KW-0479">Metal-binding</keyword>
<dbReference type="GeneID" id="107420750"/>
<feature type="region of interest" description="Disordered" evidence="8">
    <location>
        <begin position="232"/>
        <end position="252"/>
    </location>
</feature>
<dbReference type="Proteomes" id="UP001652623">
    <property type="component" value="Chromosome 5"/>
</dbReference>
<reference evidence="10" key="1">
    <citation type="submission" date="2025-08" db="UniProtKB">
        <authorList>
            <consortium name="RefSeq"/>
        </authorList>
    </citation>
    <scope>IDENTIFICATION</scope>
    <source>
        <tissue evidence="10">Seedling</tissue>
    </source>
</reference>
<evidence type="ECO:0000256" key="2">
    <source>
        <dbReference type="ARBA" id="ARBA00006622"/>
    </source>
</evidence>
<sequence length="252" mass="27568">MDDYCNTMEKSKIQTLYDACNAIFSQKDLPTFKQIQWLKKLIDSFEAIDVGIDELGSCGSPCRSPKGLICGQDISITYIHIHECEEFSIGVFCMPAGVTFPLHDHPGMTVFSKLLYGSVYTKAYDWIKSYKSSASQKFGVASKVIDGIWTAPCETSVLFPRSGGNIHSFTALTSSAVLDVLTPPYSEELGRPSTYFSDYPIVSLPGYAMLEERSLPDDLVVIGAPYLGPLLDDGDGDGDRDVDDSGGDHNTL</sequence>
<gene>
    <name evidence="10" type="primary">LOC107420750</name>
</gene>
<keyword evidence="9" id="KW-1185">Reference proteome</keyword>
<accession>A0A6P3ZXQ0</accession>
<dbReference type="PANTHER" id="PTHR22966">
    <property type="entry name" value="2-AMINOETHANETHIOL DIOXYGENASE"/>
    <property type="match status" value="1"/>
</dbReference>
<dbReference type="InterPro" id="IPR014710">
    <property type="entry name" value="RmlC-like_jellyroll"/>
</dbReference>
<feature type="compositionally biased region" description="Acidic residues" evidence="8">
    <location>
        <begin position="232"/>
        <end position="245"/>
    </location>
</feature>
<dbReference type="InterPro" id="IPR012864">
    <property type="entry name" value="PCO/ADO"/>
</dbReference>
<organism evidence="9 10">
    <name type="scientific">Ziziphus jujuba</name>
    <name type="common">Chinese jujube</name>
    <name type="synonym">Ziziphus sativa</name>
    <dbReference type="NCBI Taxonomy" id="326968"/>
    <lineage>
        <taxon>Eukaryota</taxon>
        <taxon>Viridiplantae</taxon>
        <taxon>Streptophyta</taxon>
        <taxon>Embryophyta</taxon>
        <taxon>Tracheophyta</taxon>
        <taxon>Spermatophyta</taxon>
        <taxon>Magnoliopsida</taxon>
        <taxon>eudicotyledons</taxon>
        <taxon>Gunneridae</taxon>
        <taxon>Pentapetalae</taxon>
        <taxon>rosids</taxon>
        <taxon>fabids</taxon>
        <taxon>Rosales</taxon>
        <taxon>Rhamnaceae</taxon>
        <taxon>Paliureae</taxon>
        <taxon>Ziziphus</taxon>
    </lineage>
</organism>
<dbReference type="AlphaFoldDB" id="A0A6P3ZXQ0"/>
<dbReference type="CDD" id="cd20289">
    <property type="entry name" value="cupin_ADO"/>
    <property type="match status" value="1"/>
</dbReference>
<evidence type="ECO:0000256" key="3">
    <source>
        <dbReference type="ARBA" id="ARBA00013133"/>
    </source>
</evidence>
<dbReference type="PANTHER" id="PTHR22966:SF52">
    <property type="entry name" value="CYSTEINE DIOXYGENASE"/>
    <property type="match status" value="1"/>
</dbReference>
<evidence type="ECO:0000256" key="4">
    <source>
        <dbReference type="ARBA" id="ARBA00022723"/>
    </source>
</evidence>
<dbReference type="GO" id="GO:0017172">
    <property type="term" value="F:cysteine dioxygenase activity"/>
    <property type="evidence" value="ECO:0007669"/>
    <property type="project" value="UniProtKB-EC"/>
</dbReference>
<evidence type="ECO:0000256" key="8">
    <source>
        <dbReference type="SAM" id="MobiDB-lite"/>
    </source>
</evidence>
<dbReference type="GO" id="GO:0070483">
    <property type="term" value="P:detection of hypoxia"/>
    <property type="evidence" value="ECO:0007669"/>
    <property type="project" value="UniProtKB-ARBA"/>
</dbReference>
<evidence type="ECO:0000256" key="6">
    <source>
        <dbReference type="ARBA" id="ARBA00023004"/>
    </source>
</evidence>
<comment type="catalytic activity">
    <reaction evidence="7">
        <text>L-cysteine + O2 = 3-sulfino-L-alanine + H(+)</text>
        <dbReference type="Rhea" id="RHEA:20441"/>
        <dbReference type="ChEBI" id="CHEBI:15378"/>
        <dbReference type="ChEBI" id="CHEBI:15379"/>
        <dbReference type="ChEBI" id="CHEBI:35235"/>
        <dbReference type="ChEBI" id="CHEBI:61085"/>
        <dbReference type="EC" id="1.13.11.20"/>
    </reaction>
    <physiologicalReaction direction="left-to-right" evidence="7">
        <dbReference type="Rhea" id="RHEA:20442"/>
    </physiologicalReaction>
</comment>
<dbReference type="SUPFAM" id="SSF51182">
    <property type="entry name" value="RmlC-like cupins"/>
    <property type="match status" value="1"/>
</dbReference>
<evidence type="ECO:0000256" key="5">
    <source>
        <dbReference type="ARBA" id="ARBA00023002"/>
    </source>
</evidence>
<dbReference type="Gene3D" id="2.60.120.10">
    <property type="entry name" value="Jelly Rolls"/>
    <property type="match status" value="1"/>
</dbReference>
<comment type="cofactor">
    <cofactor evidence="1">
        <name>Fe(2+)</name>
        <dbReference type="ChEBI" id="CHEBI:29033"/>
    </cofactor>
</comment>
<proteinExistence type="inferred from homology"/>
<evidence type="ECO:0000256" key="7">
    <source>
        <dbReference type="ARBA" id="ARBA00024284"/>
    </source>
</evidence>
<dbReference type="RefSeq" id="XP_015885273.3">
    <property type="nucleotide sequence ID" value="XM_016029787.4"/>
</dbReference>
<dbReference type="InParanoid" id="A0A6P3ZXQ0"/>
<dbReference type="GO" id="GO:0046872">
    <property type="term" value="F:metal ion binding"/>
    <property type="evidence" value="ECO:0007669"/>
    <property type="project" value="UniProtKB-KW"/>
</dbReference>
<dbReference type="InterPro" id="IPR011051">
    <property type="entry name" value="RmlC_Cupin_sf"/>
</dbReference>
<evidence type="ECO:0000313" key="10">
    <source>
        <dbReference type="RefSeq" id="XP_015885273.3"/>
    </source>
</evidence>
<evidence type="ECO:0000256" key="1">
    <source>
        <dbReference type="ARBA" id="ARBA00001954"/>
    </source>
</evidence>
<evidence type="ECO:0000313" key="9">
    <source>
        <dbReference type="Proteomes" id="UP001652623"/>
    </source>
</evidence>
<dbReference type="EC" id="1.13.11.20" evidence="3"/>
<protein>
    <recommendedName>
        <fullName evidence="3">cysteine dioxygenase</fullName>
        <ecNumber evidence="3">1.13.11.20</ecNumber>
    </recommendedName>
</protein>
<keyword evidence="5" id="KW-0560">Oxidoreductase</keyword>
<name>A0A6P3ZXQ0_ZIZJJ</name>
<comment type="similarity">
    <text evidence="2">Belongs to the cysteine dioxygenase family.</text>
</comment>
<keyword evidence="6" id="KW-0408">Iron</keyword>